<accession>A0A2G8S6W2</accession>
<comment type="caution">
    <text evidence="1">The sequence shown here is derived from an EMBL/GenBank/DDBJ whole genome shotgun (WGS) entry which is preliminary data.</text>
</comment>
<keyword evidence="2" id="KW-1185">Reference proteome</keyword>
<proteinExistence type="predicted"/>
<name>A0A2G8S6W2_9APHY</name>
<dbReference type="EMBL" id="AYKW01000021">
    <property type="protein sequence ID" value="PIL29513.1"/>
    <property type="molecule type" value="Genomic_DNA"/>
</dbReference>
<evidence type="ECO:0000313" key="2">
    <source>
        <dbReference type="Proteomes" id="UP000230002"/>
    </source>
</evidence>
<reference evidence="1 2" key="1">
    <citation type="journal article" date="2015" name="Sci. Rep.">
        <title>Chromosome-level genome map provides insights into diverse defense mechanisms in the medicinal fungus Ganoderma sinense.</title>
        <authorList>
            <person name="Zhu Y."/>
            <person name="Xu J."/>
            <person name="Sun C."/>
            <person name="Zhou S."/>
            <person name="Xu H."/>
            <person name="Nelson D.R."/>
            <person name="Qian J."/>
            <person name="Song J."/>
            <person name="Luo H."/>
            <person name="Xiang L."/>
            <person name="Li Y."/>
            <person name="Xu Z."/>
            <person name="Ji A."/>
            <person name="Wang L."/>
            <person name="Lu S."/>
            <person name="Hayward A."/>
            <person name="Sun W."/>
            <person name="Li X."/>
            <person name="Schwartz D.C."/>
            <person name="Wang Y."/>
            <person name="Chen S."/>
        </authorList>
    </citation>
    <scope>NUCLEOTIDE SEQUENCE [LARGE SCALE GENOMIC DNA]</scope>
    <source>
        <strain evidence="1 2">ZZ0214-1</strain>
    </source>
</reference>
<sequence>MPLTESGRCLQLRHILAHLVICPRVSLQMPFSASIHHPAHTRGSLVSDTITRGFRRPVWTSTSAAKSHMQQSAHHSCPQYLLASKHDSSGLSASPDGGLDI</sequence>
<dbReference type="Proteomes" id="UP000230002">
    <property type="component" value="Unassembled WGS sequence"/>
</dbReference>
<organism evidence="1 2">
    <name type="scientific">Ganoderma sinense ZZ0214-1</name>
    <dbReference type="NCBI Taxonomy" id="1077348"/>
    <lineage>
        <taxon>Eukaryota</taxon>
        <taxon>Fungi</taxon>
        <taxon>Dikarya</taxon>
        <taxon>Basidiomycota</taxon>
        <taxon>Agaricomycotina</taxon>
        <taxon>Agaricomycetes</taxon>
        <taxon>Polyporales</taxon>
        <taxon>Polyporaceae</taxon>
        <taxon>Ganoderma</taxon>
    </lineage>
</organism>
<gene>
    <name evidence="1" type="ORF">GSI_08321</name>
</gene>
<dbReference type="AlphaFoldDB" id="A0A2G8S6W2"/>
<evidence type="ECO:0000313" key="1">
    <source>
        <dbReference type="EMBL" id="PIL29513.1"/>
    </source>
</evidence>
<protein>
    <submittedName>
        <fullName evidence="1">Uncharacterized protein</fullName>
    </submittedName>
</protein>